<accession>I3XG89</accession>
<evidence type="ECO:0000256" key="1">
    <source>
        <dbReference type="SAM" id="MobiDB-lite"/>
    </source>
</evidence>
<proteinExistence type="predicted"/>
<evidence type="ECO:0000313" key="2">
    <source>
        <dbReference type="EMBL" id="AFL54895.1"/>
    </source>
</evidence>
<name>I3XG89_SINF2</name>
<organism evidence="2">
    <name type="scientific">Sinorhizobium fredii (strain USDA 257)</name>
    <dbReference type="NCBI Taxonomy" id="1185652"/>
    <lineage>
        <taxon>Bacteria</taxon>
        <taxon>Pseudomonadati</taxon>
        <taxon>Pseudomonadota</taxon>
        <taxon>Alphaproteobacteria</taxon>
        <taxon>Hyphomicrobiales</taxon>
        <taxon>Rhizobiaceae</taxon>
        <taxon>Sinorhizobium/Ensifer group</taxon>
        <taxon>Sinorhizobium</taxon>
    </lineage>
</organism>
<evidence type="ECO:0000313" key="3">
    <source>
        <dbReference type="Proteomes" id="UP000006180"/>
    </source>
</evidence>
<dbReference type="AlphaFoldDB" id="I3XG89"/>
<feature type="region of interest" description="Disordered" evidence="1">
    <location>
        <begin position="1"/>
        <end position="21"/>
    </location>
</feature>
<dbReference type="HOGENOM" id="CLU_1874053_0_0_5"/>
<geneLocation type="plasmid" evidence="3">
    <name>pUSDA257 fragment 1</name>
</geneLocation>
<keyword evidence="2" id="KW-0614">Plasmid</keyword>
<protein>
    <submittedName>
        <fullName evidence="2">Uncharacterized protein</fullName>
    </submittedName>
</protein>
<feature type="compositionally biased region" description="Polar residues" evidence="1">
    <location>
        <begin position="1"/>
        <end position="18"/>
    </location>
</feature>
<gene>
    <name evidence="2" type="ORF">USDA257_p01800</name>
</gene>
<sequence length="136" mass="15338">MEQSRHRSVQQASSYYNNATRRRGRAARVLSCASALPRPTATRRRHRRVHRLCSRTGRLCLTRDFQLGLRRKNRLVTAISSRSPAPISMIPPRHFSCEAVIDNNVENRDPPILTMMTCLRNERPGAGGGAPGFKSD</sequence>
<reference evidence="2" key="1">
    <citation type="journal article" date="2012" name="J. Bacteriol.">
        <title>Complete genome sequence of the broad-host-range strain Sinorhizobium fredii USDA257.</title>
        <authorList>
            <person name="Schuldes J."/>
            <person name="Rodriguez Orbegoso M."/>
            <person name="Schmeisser C."/>
            <person name="Krishnan H.B."/>
            <person name="Daniel R."/>
            <person name="Streit W.R."/>
        </authorList>
    </citation>
    <scope>NUCLEOTIDE SEQUENCE [LARGE SCALE GENOMIC DNA]</scope>
    <source>
        <strain evidence="2">USDA 257</strain>
        <plasmid evidence="2">pUSDA257</plasmid>
    </source>
</reference>
<dbReference type="EMBL" id="CP003564">
    <property type="protein sequence ID" value="AFL54895.1"/>
    <property type="molecule type" value="Genomic_DNA"/>
</dbReference>